<proteinExistence type="predicted"/>
<name>A0A177AT73_9BILA</name>
<gene>
    <name evidence="1" type="ORF">A3Q56_07843</name>
</gene>
<comment type="caution">
    <text evidence="1">The sequence shown here is derived from an EMBL/GenBank/DDBJ whole genome shotgun (WGS) entry which is preliminary data.</text>
</comment>
<reference evidence="1 2" key="1">
    <citation type="submission" date="2016-04" db="EMBL/GenBank/DDBJ databases">
        <title>The genome of Intoshia linei affirms orthonectids as highly simplified spiralians.</title>
        <authorList>
            <person name="Mikhailov K.V."/>
            <person name="Slusarev G.S."/>
            <person name="Nikitin M.A."/>
            <person name="Logacheva M.D."/>
            <person name="Penin A."/>
            <person name="Aleoshin V."/>
            <person name="Panchin Y.V."/>
        </authorList>
    </citation>
    <scope>NUCLEOTIDE SEQUENCE [LARGE SCALE GENOMIC DNA]</scope>
    <source>
        <strain evidence="1">Intl2013</strain>
        <tissue evidence="1">Whole animal</tissue>
    </source>
</reference>
<dbReference type="EMBL" id="LWCA01001841">
    <property type="protein sequence ID" value="OAF64434.1"/>
    <property type="molecule type" value="Genomic_DNA"/>
</dbReference>
<evidence type="ECO:0000313" key="1">
    <source>
        <dbReference type="EMBL" id="OAF64434.1"/>
    </source>
</evidence>
<evidence type="ECO:0000313" key="2">
    <source>
        <dbReference type="Proteomes" id="UP000078046"/>
    </source>
</evidence>
<organism evidence="1 2">
    <name type="scientific">Intoshia linei</name>
    <dbReference type="NCBI Taxonomy" id="1819745"/>
    <lineage>
        <taxon>Eukaryota</taxon>
        <taxon>Metazoa</taxon>
        <taxon>Spiralia</taxon>
        <taxon>Lophotrochozoa</taxon>
        <taxon>Mesozoa</taxon>
        <taxon>Orthonectida</taxon>
        <taxon>Rhopaluridae</taxon>
        <taxon>Intoshia</taxon>
    </lineage>
</organism>
<accession>A0A177AT73</accession>
<dbReference type="Proteomes" id="UP000078046">
    <property type="component" value="Unassembled WGS sequence"/>
</dbReference>
<protein>
    <submittedName>
        <fullName evidence="1">Uncharacterized protein</fullName>
    </submittedName>
</protein>
<sequence>MNSLETPYEKEFKSVINDSNLLYNSKLAITGNLRDSNFRSLHWKNSWNRCFDYKDIKTAIEQDVIRT</sequence>
<keyword evidence="2" id="KW-1185">Reference proteome</keyword>
<dbReference type="AlphaFoldDB" id="A0A177AT73"/>